<dbReference type="SUPFAM" id="SSF52540">
    <property type="entry name" value="P-loop containing nucleoside triphosphate hydrolases"/>
    <property type="match status" value="1"/>
</dbReference>
<evidence type="ECO:0000313" key="2">
    <source>
        <dbReference type="EMBL" id="NMO15472.1"/>
    </source>
</evidence>
<organism evidence="2 3">
    <name type="scientific">Pyxidicoccus fallax</name>
    <dbReference type="NCBI Taxonomy" id="394095"/>
    <lineage>
        <taxon>Bacteria</taxon>
        <taxon>Pseudomonadati</taxon>
        <taxon>Myxococcota</taxon>
        <taxon>Myxococcia</taxon>
        <taxon>Myxococcales</taxon>
        <taxon>Cystobacterineae</taxon>
        <taxon>Myxococcaceae</taxon>
        <taxon>Pyxidicoccus</taxon>
    </lineage>
</organism>
<name>A0A848LB64_9BACT</name>
<protein>
    <submittedName>
        <fullName evidence="2">AAA family ATPase</fullName>
    </submittedName>
</protein>
<dbReference type="InterPro" id="IPR027417">
    <property type="entry name" value="P-loop_NTPase"/>
</dbReference>
<dbReference type="Pfam" id="PF13175">
    <property type="entry name" value="AAA_15"/>
    <property type="match status" value="1"/>
</dbReference>
<dbReference type="Proteomes" id="UP000518300">
    <property type="component" value="Unassembled WGS sequence"/>
</dbReference>
<dbReference type="RefSeq" id="WP_169344763.1">
    <property type="nucleotide sequence ID" value="NZ_JABBJJ010000040.1"/>
</dbReference>
<evidence type="ECO:0000313" key="3">
    <source>
        <dbReference type="Proteomes" id="UP000518300"/>
    </source>
</evidence>
<proteinExistence type="predicted"/>
<dbReference type="InterPro" id="IPR041685">
    <property type="entry name" value="AAA_GajA/Old/RecF-like"/>
</dbReference>
<accession>A0A848LB64</accession>
<dbReference type="PANTHER" id="PTHR43581:SF2">
    <property type="entry name" value="EXCINUCLEASE ATPASE SUBUNIT"/>
    <property type="match status" value="1"/>
</dbReference>
<dbReference type="InterPro" id="IPR051396">
    <property type="entry name" value="Bact_Antivir_Def_Nuclease"/>
</dbReference>
<feature type="domain" description="Endonuclease GajA/Old nuclease/RecF-like AAA" evidence="1">
    <location>
        <begin position="286"/>
        <end position="363"/>
    </location>
</feature>
<evidence type="ECO:0000259" key="1">
    <source>
        <dbReference type="Pfam" id="PF13175"/>
    </source>
</evidence>
<keyword evidence="3" id="KW-1185">Reference proteome</keyword>
<reference evidence="2 3" key="1">
    <citation type="submission" date="2020-04" db="EMBL/GenBank/DDBJ databases">
        <title>Draft genome of Pyxidicoccus fallax type strain.</title>
        <authorList>
            <person name="Whitworth D.E."/>
        </authorList>
    </citation>
    <scope>NUCLEOTIDE SEQUENCE [LARGE SCALE GENOMIC DNA]</scope>
    <source>
        <strain evidence="2 3">DSM 14698</strain>
    </source>
</reference>
<comment type="caution">
    <text evidence="2">The sequence shown here is derived from an EMBL/GenBank/DDBJ whole genome shotgun (WGS) entry which is preliminary data.</text>
</comment>
<dbReference type="AlphaFoldDB" id="A0A848LB64"/>
<dbReference type="PANTHER" id="PTHR43581">
    <property type="entry name" value="ATP/GTP PHOSPHATASE"/>
    <property type="match status" value="1"/>
</dbReference>
<dbReference type="EMBL" id="JABBJJ010000040">
    <property type="protein sequence ID" value="NMO15472.1"/>
    <property type="molecule type" value="Genomic_DNA"/>
</dbReference>
<sequence>MELTGLSFENYKAFPNWETLALRPLTILIGRNSSGKSAIARFPLLLAQALSERAQSPLDLDIRGVDFGGSFVDLIHNRTPHGAVGLGATFESAHGERIELWAKVQHFSEFMMQVVDTFEVKKNGKPLLHFKRSEVDPQVEPALYGCKWGENETLLGVLLSFQGLWPIVHSRREEPEDSVYPVEQIAQLLAALLPGLRGAVERVGYLGPFRTPPVRQYRFPGGAPQSVGVSGYDAPALLGVDSLRKGGIVLKAVSEWYRDYLGGWILDISRSGDSFSLVLRNPDDPNVEVNLVDVGTGLSQVLPLVVQRLFETLTGKRGSIEIVEQPELHLHPGAHGDLADLYIEAAKHPGSRFLIETHSENFILRIRRRIAEGTLDVRRVGICWVDDKPRPDSQIVPITLYPNGDVSSWPRGVFAEDFDEVRAIRAAKREGGRE</sequence>
<gene>
    <name evidence="2" type="ORF">HG543_11490</name>
</gene>